<proteinExistence type="predicted"/>
<name>A0A7J6D4L7_9TELE</name>
<dbReference type="AlphaFoldDB" id="A0A7J6D4L7"/>
<accession>A0A7J6D4L7</accession>
<evidence type="ECO:0000313" key="2">
    <source>
        <dbReference type="Proteomes" id="UP000579812"/>
    </source>
</evidence>
<dbReference type="EMBL" id="JAAMOB010000004">
    <property type="protein sequence ID" value="KAF4114171.1"/>
    <property type="molecule type" value="Genomic_DNA"/>
</dbReference>
<reference evidence="1 2" key="1">
    <citation type="submission" date="2020-04" db="EMBL/GenBank/DDBJ databases">
        <title>Chromosome-level genome assembly of a cyprinid fish Onychostoma macrolepis by integration of Nanopore Sequencing, Bionano and Hi-C technology.</title>
        <authorList>
            <person name="Wang D."/>
        </authorList>
    </citation>
    <scope>NUCLEOTIDE SEQUENCE [LARGE SCALE GENOMIC DNA]</scope>
    <source>
        <strain evidence="1">SWU-2019</strain>
        <tissue evidence="1">Muscle</tissue>
    </source>
</reference>
<sequence>MDTREVTMCSTIHKSFNGDTVNRRLHSSLRVVKNPEQEIFRKQLISELIRGTTEPATPARAPAQMCLPDYFRSDATAARKVCVLCKAEDKKVKTPIYCASCHPGTASSAGTPRDTQAN</sequence>
<comment type="caution">
    <text evidence="1">The sequence shown here is derived from an EMBL/GenBank/DDBJ whole genome shotgun (WGS) entry which is preliminary data.</text>
</comment>
<dbReference type="Proteomes" id="UP000579812">
    <property type="component" value="Unassembled WGS sequence"/>
</dbReference>
<evidence type="ECO:0000313" key="1">
    <source>
        <dbReference type="EMBL" id="KAF4114171.1"/>
    </source>
</evidence>
<protein>
    <submittedName>
        <fullName evidence="1">Uncharacterized protein</fullName>
    </submittedName>
</protein>
<gene>
    <name evidence="1" type="ORF">G5714_004394</name>
</gene>
<organism evidence="1 2">
    <name type="scientific">Onychostoma macrolepis</name>
    <dbReference type="NCBI Taxonomy" id="369639"/>
    <lineage>
        <taxon>Eukaryota</taxon>
        <taxon>Metazoa</taxon>
        <taxon>Chordata</taxon>
        <taxon>Craniata</taxon>
        <taxon>Vertebrata</taxon>
        <taxon>Euteleostomi</taxon>
        <taxon>Actinopterygii</taxon>
        <taxon>Neopterygii</taxon>
        <taxon>Teleostei</taxon>
        <taxon>Ostariophysi</taxon>
        <taxon>Cypriniformes</taxon>
        <taxon>Cyprinidae</taxon>
        <taxon>Acrossocheilinae</taxon>
        <taxon>Onychostoma</taxon>
    </lineage>
</organism>
<keyword evidence="2" id="KW-1185">Reference proteome</keyword>